<dbReference type="AlphaFoldDB" id="C1DTI4"/>
<reference evidence="1 2" key="1">
    <citation type="journal article" date="2009" name="J. Bacteriol.">
        <title>Complete and draft genome sequences of six members of the Aquificales.</title>
        <authorList>
            <person name="Reysenbach A.L."/>
            <person name="Hamamura N."/>
            <person name="Podar M."/>
            <person name="Griffiths E."/>
            <person name="Ferreira S."/>
            <person name="Hochstein R."/>
            <person name="Heidelberg J."/>
            <person name="Johnson J."/>
            <person name="Mead D."/>
            <person name="Pohorille A."/>
            <person name="Sarmiento M."/>
            <person name="Schweighofer K."/>
            <person name="Seshadri R."/>
            <person name="Voytek M.A."/>
        </authorList>
    </citation>
    <scope>NUCLEOTIDE SEQUENCE [LARGE SCALE GENOMIC DNA]</scope>
    <source>
        <strain evidence="2">Az-Fu1 / DSM 15241 / OCM 825</strain>
    </source>
</reference>
<dbReference type="HOGENOM" id="CLU_1509856_0_0_0"/>
<keyword evidence="2" id="KW-1185">Reference proteome</keyword>
<proteinExistence type="predicted"/>
<dbReference type="STRING" id="204536.SULAZ_0429"/>
<dbReference type="RefSeq" id="WP_012675114.1">
    <property type="nucleotide sequence ID" value="NC_012438.1"/>
</dbReference>
<gene>
    <name evidence="1" type="ordered locus">SULAZ_0429</name>
</gene>
<evidence type="ECO:0000313" key="2">
    <source>
        <dbReference type="Proteomes" id="UP000001369"/>
    </source>
</evidence>
<protein>
    <recommendedName>
        <fullName evidence="3">4-vinyl reductase 4VR domain-containing protein</fullName>
    </recommendedName>
</protein>
<accession>C1DTI4</accession>
<organism evidence="1 2">
    <name type="scientific">Sulfurihydrogenibium azorense (strain DSM 15241 / OCM 825 / Az-Fu1)</name>
    <dbReference type="NCBI Taxonomy" id="204536"/>
    <lineage>
        <taxon>Bacteria</taxon>
        <taxon>Pseudomonadati</taxon>
        <taxon>Aquificota</taxon>
        <taxon>Aquificia</taxon>
        <taxon>Aquificales</taxon>
        <taxon>Hydrogenothermaceae</taxon>
        <taxon>Sulfurihydrogenibium</taxon>
    </lineage>
</organism>
<evidence type="ECO:0008006" key="3">
    <source>
        <dbReference type="Google" id="ProtNLM"/>
    </source>
</evidence>
<dbReference type="OrthoDB" id="12942at2"/>
<dbReference type="KEGG" id="saf:SULAZ_0429"/>
<evidence type="ECO:0000313" key="1">
    <source>
        <dbReference type="EMBL" id="ACN99808.1"/>
    </source>
</evidence>
<dbReference type="EMBL" id="CP001229">
    <property type="protein sequence ID" value="ACN99808.1"/>
    <property type="molecule type" value="Genomic_DNA"/>
</dbReference>
<name>C1DTI4_SULAA</name>
<dbReference type="Proteomes" id="UP000001369">
    <property type="component" value="Chromosome"/>
</dbReference>
<sequence>MAEIKGQIDKEVIDTLVSLTRNILGDKAVDEILRVLPEKLKGSPTGKDIVFAFADEVQNIYGKKGGYAIIRQLGREVAKVLMDNHPKEEWEELLEKSLNTFGFAYKIERNKNEAYICNCVFYEGVLKPRNLAPIEHCVCWCGWGFIEAFVRKLEEGVKGIQWVERDYENQKCKFIFLR</sequence>